<dbReference type="AlphaFoldDB" id="A0A4R3W040"/>
<evidence type="ECO:0000313" key="2">
    <source>
        <dbReference type="Proteomes" id="UP000295197"/>
    </source>
</evidence>
<dbReference type="OrthoDB" id="710068at2"/>
<dbReference type="EMBL" id="SMBZ01000011">
    <property type="protein sequence ID" value="TCV17130.1"/>
    <property type="molecule type" value="Genomic_DNA"/>
</dbReference>
<protein>
    <submittedName>
        <fullName evidence="1">Uncharacterized protein</fullName>
    </submittedName>
</protein>
<dbReference type="Proteomes" id="UP000295197">
    <property type="component" value="Unassembled WGS sequence"/>
</dbReference>
<keyword evidence="2" id="KW-1185">Reference proteome</keyword>
<evidence type="ECO:0000313" key="1">
    <source>
        <dbReference type="EMBL" id="TCV17130.1"/>
    </source>
</evidence>
<gene>
    <name evidence="1" type="ORF">EDC17_101147</name>
</gene>
<proteinExistence type="predicted"/>
<organism evidence="1 2">
    <name type="scientific">Sphingobacterium alimentarium</name>
    <dbReference type="NCBI Taxonomy" id="797292"/>
    <lineage>
        <taxon>Bacteria</taxon>
        <taxon>Pseudomonadati</taxon>
        <taxon>Bacteroidota</taxon>
        <taxon>Sphingobacteriia</taxon>
        <taxon>Sphingobacteriales</taxon>
        <taxon>Sphingobacteriaceae</taxon>
        <taxon>Sphingobacterium</taxon>
    </lineage>
</organism>
<sequence length="171" mass="19811">MNTNTISNNPIGKEMADAISDKTTFFKKVKVNYPYWWQRVFAFLCILPRTKSIILSELHPATVYRLLSVLIDLRVKGDEGDTEELSFYKIIQSNLPLLTDYIAIALNNRVEEPPKWLYQAINYQLSPKDLEYLVNDIYRRLDVETFFGILASLRKVQEIGATLDPEVHTHS</sequence>
<dbReference type="RefSeq" id="WP_132777218.1">
    <property type="nucleotide sequence ID" value="NZ_SMBZ01000011.1"/>
</dbReference>
<reference evidence="1 2" key="1">
    <citation type="submission" date="2019-03" db="EMBL/GenBank/DDBJ databases">
        <title>Genomic Encyclopedia of Type Strains, Phase IV (KMG-IV): sequencing the most valuable type-strain genomes for metagenomic binning, comparative biology and taxonomic classification.</title>
        <authorList>
            <person name="Goeker M."/>
        </authorList>
    </citation>
    <scope>NUCLEOTIDE SEQUENCE [LARGE SCALE GENOMIC DNA]</scope>
    <source>
        <strain evidence="1 2">DSM 22362</strain>
    </source>
</reference>
<name>A0A4R3W040_9SPHI</name>
<accession>A0A4R3W040</accession>
<comment type="caution">
    <text evidence="1">The sequence shown here is derived from an EMBL/GenBank/DDBJ whole genome shotgun (WGS) entry which is preliminary data.</text>
</comment>